<evidence type="ECO:0000313" key="2">
    <source>
        <dbReference type="Proteomes" id="UP000006732"/>
    </source>
</evidence>
<dbReference type="Proteomes" id="UP000006732">
    <property type="component" value="Chromosome"/>
</dbReference>
<name>A1AUZ1_PELPD</name>
<dbReference type="KEGG" id="ppd:Ppro_3570"/>
<reference evidence="1 2" key="1">
    <citation type="submission" date="2006-10" db="EMBL/GenBank/DDBJ databases">
        <title>Complete sequence of chromosome of Pelobacter propionicus DSM 2379.</title>
        <authorList>
            <consortium name="US DOE Joint Genome Institute"/>
            <person name="Copeland A."/>
            <person name="Lucas S."/>
            <person name="Lapidus A."/>
            <person name="Barry K."/>
            <person name="Detter J.C."/>
            <person name="Glavina del Rio T."/>
            <person name="Hammon N."/>
            <person name="Israni S."/>
            <person name="Dalin E."/>
            <person name="Tice H."/>
            <person name="Pitluck S."/>
            <person name="Saunders E."/>
            <person name="Brettin T."/>
            <person name="Bruce D."/>
            <person name="Han C."/>
            <person name="Tapia R."/>
            <person name="Schmutz J."/>
            <person name="Larimer F."/>
            <person name="Land M."/>
            <person name="Hauser L."/>
            <person name="Kyrpides N."/>
            <person name="Kim E."/>
            <person name="Lovley D."/>
            <person name="Richardson P."/>
        </authorList>
    </citation>
    <scope>NUCLEOTIDE SEQUENCE [LARGE SCALE GENOMIC DNA]</scope>
    <source>
        <strain evidence="2">DSM 2379 / NBRC 103807 / OttBd1</strain>
    </source>
</reference>
<evidence type="ECO:0000313" key="1">
    <source>
        <dbReference type="EMBL" id="ABL01162.1"/>
    </source>
</evidence>
<organism evidence="1 2">
    <name type="scientific">Pelobacter propionicus (strain DSM 2379 / NBRC 103807 / OttBd1)</name>
    <dbReference type="NCBI Taxonomy" id="338966"/>
    <lineage>
        <taxon>Bacteria</taxon>
        <taxon>Pseudomonadati</taxon>
        <taxon>Thermodesulfobacteriota</taxon>
        <taxon>Desulfuromonadia</taxon>
        <taxon>Desulfuromonadales</taxon>
        <taxon>Desulfuromonadaceae</taxon>
        <taxon>Pelobacter</taxon>
    </lineage>
</organism>
<accession>A1AUZ1</accession>
<gene>
    <name evidence="1" type="ordered locus">Ppro_3570</name>
</gene>
<protein>
    <submittedName>
        <fullName evidence="1">Uncharacterized protein</fullName>
    </submittedName>
</protein>
<dbReference type="EMBL" id="CP000482">
    <property type="protein sequence ID" value="ABL01162.1"/>
    <property type="molecule type" value="Genomic_DNA"/>
</dbReference>
<dbReference type="STRING" id="338966.Ppro_3570"/>
<proteinExistence type="predicted"/>
<dbReference type="AlphaFoldDB" id="A1AUZ1"/>
<dbReference type="HOGENOM" id="CLU_1077093_0_0_7"/>
<keyword evidence="2" id="KW-1185">Reference proteome</keyword>
<sequence length="258" mass="31217">MSFSSESSPQKRTLLFVMAYHNEREFAMFQELLSRWDDLVEMSSPFHFLFVSALDCRLATDFDHSFLHYEDPPNTKRWACVALEWFRVARYIEESMDCDAWLWWESDVLPVRRDAFDFFLSMWNDGCKIAGYRVRDRKWGMKRRINGVAIYARDYWSFIKPVFNLDGTFDTRRPFTDLDRDKFVELNRWYALVHHEEKLRLTPEIRLVHGIRDRSLLDQVLDGVKLYPVVPTWYRAAVNLLNVWRLEVYRPKRYCPER</sequence>